<proteinExistence type="predicted"/>
<evidence type="ECO:0000256" key="1">
    <source>
        <dbReference type="SAM" id="MobiDB-lite"/>
    </source>
</evidence>
<dbReference type="SUPFAM" id="SSF53218">
    <property type="entry name" value="Molybdenum cofactor biosynthesis proteins"/>
    <property type="match status" value="1"/>
</dbReference>
<dbReference type="EMBL" id="CADCWG010000162">
    <property type="protein sequence ID" value="CAA9560364.1"/>
    <property type="molecule type" value="Genomic_DNA"/>
</dbReference>
<dbReference type="Gene3D" id="3.40.980.10">
    <property type="entry name" value="MoaB/Mog-like domain"/>
    <property type="match status" value="1"/>
</dbReference>
<dbReference type="InterPro" id="IPR001453">
    <property type="entry name" value="MoaB/Mog_dom"/>
</dbReference>
<gene>
    <name evidence="3" type="ORF">AVDCRST_MAG49-2350</name>
</gene>
<dbReference type="AlphaFoldDB" id="A0A6J4UWB2"/>
<feature type="compositionally biased region" description="Low complexity" evidence="1">
    <location>
        <begin position="28"/>
        <end position="41"/>
    </location>
</feature>
<sequence>MRSATTDRVVPPTDGAPGQGDAPREAEPVPGGARAGVGPAAFTLDPRQPADPAALVGVVVVEEVRAGGRRLFRKGHRLTAADLAALPGVERPFHAVRLGPDDVHEDAAGLRLAAAVGGQGVSARGPVQSRVNLVAATKGLLRVDADRVTALNRLPGIAVFTLPDRLAVVPGKIVAGAKVTPVAVPEADLRAAEGLAGDGAGAVVEVKPFLPLRVGVITTEGLTGTLRERFRATVERKLGWYGARVLRFEDLPDDVGAVARAIEGLVGDGADLILAGGGNTVDPLDPTLLALPAVGAELVMFGAPAHPGSMFWLAERVASRTPIFNLASCSMYSQATVADLILPWVMAGERVGPDDLAALGHGGLLDRGMAWRFPPYDADAADEADEG</sequence>
<dbReference type="InterPro" id="IPR036425">
    <property type="entry name" value="MoaB/Mog-like_dom_sf"/>
</dbReference>
<accession>A0A6J4UWB2</accession>
<feature type="region of interest" description="Disordered" evidence="1">
    <location>
        <begin position="1"/>
        <end position="45"/>
    </location>
</feature>
<dbReference type="Pfam" id="PF00994">
    <property type="entry name" value="MoCF_biosynth"/>
    <property type="match status" value="1"/>
</dbReference>
<protein>
    <recommendedName>
        <fullName evidence="2">MoaB/Mog domain-containing protein</fullName>
    </recommendedName>
</protein>
<evidence type="ECO:0000313" key="3">
    <source>
        <dbReference type="EMBL" id="CAA9560364.1"/>
    </source>
</evidence>
<dbReference type="UniPathway" id="UPA00344"/>
<organism evidence="3">
    <name type="scientific">uncultured Thermomicrobiales bacterium</name>
    <dbReference type="NCBI Taxonomy" id="1645740"/>
    <lineage>
        <taxon>Bacteria</taxon>
        <taxon>Pseudomonadati</taxon>
        <taxon>Thermomicrobiota</taxon>
        <taxon>Thermomicrobia</taxon>
        <taxon>Thermomicrobiales</taxon>
        <taxon>environmental samples</taxon>
    </lineage>
</organism>
<name>A0A6J4UWB2_9BACT</name>
<reference evidence="3" key="1">
    <citation type="submission" date="2020-02" db="EMBL/GenBank/DDBJ databases">
        <authorList>
            <person name="Meier V. D."/>
        </authorList>
    </citation>
    <scope>NUCLEOTIDE SEQUENCE</scope>
    <source>
        <strain evidence="3">AVDCRST_MAG49</strain>
    </source>
</reference>
<feature type="domain" description="MoaB/Mog" evidence="2">
    <location>
        <begin position="217"/>
        <end position="345"/>
    </location>
</feature>
<evidence type="ECO:0000259" key="2">
    <source>
        <dbReference type="Pfam" id="PF00994"/>
    </source>
</evidence>